<dbReference type="GO" id="GO:0016887">
    <property type="term" value="F:ATP hydrolysis activity"/>
    <property type="evidence" value="ECO:0007669"/>
    <property type="project" value="InterPro"/>
</dbReference>
<gene>
    <name evidence="7" type="ORF">AFA91_32590</name>
</gene>
<keyword evidence="2" id="KW-0813">Transport</keyword>
<dbReference type="PANTHER" id="PTHR43820:SF7">
    <property type="entry name" value="BRANCHED-CHAIN AMINO ACID TRANSPORT ATP-BINDING PROTEIN LIVF-RELATED"/>
    <property type="match status" value="1"/>
</dbReference>
<keyword evidence="3" id="KW-0547">Nucleotide-binding</keyword>
<dbReference type="Proteomes" id="UP000062255">
    <property type="component" value="Chromosome"/>
</dbReference>
<comment type="similarity">
    <text evidence="1">Belongs to the ABC transporter superfamily.</text>
</comment>
<evidence type="ECO:0000313" key="8">
    <source>
        <dbReference type="Proteomes" id="UP000062255"/>
    </source>
</evidence>
<organism evidence="7 8">
    <name type="scientific">Mycolicibacterium goodii</name>
    <name type="common">Mycobacterium goodii</name>
    <dbReference type="NCBI Taxonomy" id="134601"/>
    <lineage>
        <taxon>Bacteria</taxon>
        <taxon>Bacillati</taxon>
        <taxon>Actinomycetota</taxon>
        <taxon>Actinomycetes</taxon>
        <taxon>Mycobacteriales</taxon>
        <taxon>Mycobacteriaceae</taxon>
        <taxon>Mycolicibacterium</taxon>
    </lineage>
</organism>
<dbReference type="InterPro" id="IPR003439">
    <property type="entry name" value="ABC_transporter-like_ATP-bd"/>
</dbReference>
<dbReference type="GO" id="GO:0015658">
    <property type="term" value="F:branched-chain amino acid transmembrane transporter activity"/>
    <property type="evidence" value="ECO:0007669"/>
    <property type="project" value="TreeGrafter"/>
</dbReference>
<keyword evidence="4 7" id="KW-0067">ATP-binding</keyword>
<dbReference type="PANTHER" id="PTHR43820">
    <property type="entry name" value="HIGH-AFFINITY BRANCHED-CHAIN AMINO ACID TRANSPORT ATP-BINDING PROTEIN LIVF"/>
    <property type="match status" value="1"/>
</dbReference>
<dbReference type="OrthoDB" id="9776369at2"/>
<dbReference type="InterPro" id="IPR027417">
    <property type="entry name" value="P-loop_NTPase"/>
</dbReference>
<accession>A0A0K0XEP4</accession>
<protein>
    <submittedName>
        <fullName evidence="7">ABC transporter ATP-binding protein</fullName>
    </submittedName>
</protein>
<dbReference type="RefSeq" id="WP_049748319.1">
    <property type="nucleotide sequence ID" value="NZ_CP012150.1"/>
</dbReference>
<evidence type="ECO:0000256" key="4">
    <source>
        <dbReference type="ARBA" id="ARBA00022840"/>
    </source>
</evidence>
<proteinExistence type="inferred from homology"/>
<evidence type="ECO:0000256" key="2">
    <source>
        <dbReference type="ARBA" id="ARBA00022448"/>
    </source>
</evidence>
<dbReference type="STRING" id="134601.AFA91_32590"/>
<dbReference type="SMART" id="SM00382">
    <property type="entry name" value="AAA"/>
    <property type="match status" value="1"/>
</dbReference>
<dbReference type="GO" id="GO:0015807">
    <property type="term" value="P:L-amino acid transport"/>
    <property type="evidence" value="ECO:0007669"/>
    <property type="project" value="TreeGrafter"/>
</dbReference>
<dbReference type="KEGG" id="mgo:AFA91_32590"/>
<dbReference type="GO" id="GO:0005524">
    <property type="term" value="F:ATP binding"/>
    <property type="evidence" value="ECO:0007669"/>
    <property type="project" value="UniProtKB-KW"/>
</dbReference>
<evidence type="ECO:0000256" key="1">
    <source>
        <dbReference type="ARBA" id="ARBA00005417"/>
    </source>
</evidence>
<dbReference type="InterPro" id="IPR003593">
    <property type="entry name" value="AAA+_ATPase"/>
</dbReference>
<evidence type="ECO:0000259" key="6">
    <source>
        <dbReference type="PROSITE" id="PS50893"/>
    </source>
</evidence>
<dbReference type="Gene3D" id="3.40.50.300">
    <property type="entry name" value="P-loop containing nucleotide triphosphate hydrolases"/>
    <property type="match status" value="1"/>
</dbReference>
<feature type="domain" description="ABC transporter" evidence="6">
    <location>
        <begin position="7"/>
        <end position="239"/>
    </location>
</feature>
<evidence type="ECO:0000256" key="5">
    <source>
        <dbReference type="ARBA" id="ARBA00022970"/>
    </source>
</evidence>
<dbReference type="SUPFAM" id="SSF52540">
    <property type="entry name" value="P-loop containing nucleoside triphosphate hydrolases"/>
    <property type="match status" value="1"/>
</dbReference>
<evidence type="ECO:0000256" key="3">
    <source>
        <dbReference type="ARBA" id="ARBA00022741"/>
    </source>
</evidence>
<dbReference type="CDD" id="cd03224">
    <property type="entry name" value="ABC_TM1139_LivF_branched"/>
    <property type="match status" value="1"/>
</dbReference>
<evidence type="ECO:0000313" key="7">
    <source>
        <dbReference type="EMBL" id="AKS35873.1"/>
    </source>
</evidence>
<dbReference type="PROSITE" id="PS50893">
    <property type="entry name" value="ABC_TRANSPORTER_2"/>
    <property type="match status" value="1"/>
</dbReference>
<dbReference type="EMBL" id="CP012150">
    <property type="protein sequence ID" value="AKS35873.1"/>
    <property type="molecule type" value="Genomic_DNA"/>
</dbReference>
<sequence length="240" mass="26151">MSEPSEITVENLDAGYGSVQILHQVSMTARTGEVTCIFGPNGCGKSTLLKAIVGMIDPWAGTVKIDDEDITHLPSNKTLGRGVAMMPQGGGVFPQLSVRENLRIGGYTLRDKKELDARIETLLDEFPRLRERYTVAAGQLSGGEQMILSIARALVLNPRFLLFDEPSAGLSPKLVGDVLVRAAELAQRGVGVLMIEQNIREAMRVADRMYVLVGGRNRFDGTPADVADDRELMHLYLGGR</sequence>
<name>A0A0K0XEP4_MYCGD</name>
<dbReference type="Pfam" id="PF00005">
    <property type="entry name" value="ABC_tran"/>
    <property type="match status" value="1"/>
</dbReference>
<reference evidence="7 8" key="1">
    <citation type="submission" date="2015-07" db="EMBL/GenBank/DDBJ databases">
        <title>Complete genome sequence of Mycobacterium goodii X7B, a facultative thermophilic biodesulfurizing bacterium.</title>
        <authorList>
            <person name="Yu B."/>
            <person name="Li F."/>
            <person name="Xu P."/>
        </authorList>
    </citation>
    <scope>NUCLEOTIDE SEQUENCE [LARGE SCALE GENOMIC DNA]</scope>
    <source>
        <strain evidence="7 8">X7B</strain>
    </source>
</reference>
<keyword evidence="5" id="KW-0029">Amino-acid transport</keyword>
<dbReference type="AlphaFoldDB" id="A0A0K0XEP4"/>
<dbReference type="PATRIC" id="fig|134601.6.peg.6745"/>
<dbReference type="InterPro" id="IPR052156">
    <property type="entry name" value="BCAA_Transport_ATP-bd_LivF"/>
</dbReference>